<dbReference type="SUPFAM" id="SSF103473">
    <property type="entry name" value="MFS general substrate transporter"/>
    <property type="match status" value="1"/>
</dbReference>
<dbReference type="PIRSF" id="PIRSF004925">
    <property type="entry name" value="HcaT"/>
    <property type="match status" value="1"/>
</dbReference>
<feature type="transmembrane region" description="Helical" evidence="8">
    <location>
        <begin position="334"/>
        <end position="354"/>
    </location>
</feature>
<feature type="transmembrane region" description="Helical" evidence="8">
    <location>
        <begin position="206"/>
        <end position="227"/>
    </location>
</feature>
<feature type="transmembrane region" description="Helical" evidence="8">
    <location>
        <begin position="269"/>
        <end position="287"/>
    </location>
</feature>
<dbReference type="RefSeq" id="WP_134208562.1">
    <property type="nucleotide sequence ID" value="NZ_CP038015.1"/>
</dbReference>
<keyword evidence="4" id="KW-0997">Cell inner membrane</keyword>
<dbReference type="PANTHER" id="PTHR23522">
    <property type="entry name" value="BLL5896 PROTEIN"/>
    <property type="match status" value="1"/>
</dbReference>
<feature type="transmembrane region" description="Helical" evidence="8">
    <location>
        <begin position="239"/>
        <end position="257"/>
    </location>
</feature>
<feature type="transmembrane region" description="Helical" evidence="8">
    <location>
        <begin position="360"/>
        <end position="379"/>
    </location>
</feature>
<evidence type="ECO:0000256" key="8">
    <source>
        <dbReference type="SAM" id="Phobius"/>
    </source>
</evidence>
<keyword evidence="2" id="KW-0813">Transport</keyword>
<dbReference type="GO" id="GO:0015528">
    <property type="term" value="F:lactose:proton symporter activity"/>
    <property type="evidence" value="ECO:0007669"/>
    <property type="project" value="TreeGrafter"/>
</dbReference>
<evidence type="ECO:0000313" key="10">
    <source>
        <dbReference type="EMBL" id="QBP40019.1"/>
    </source>
</evidence>
<evidence type="ECO:0000313" key="11">
    <source>
        <dbReference type="Proteomes" id="UP000294292"/>
    </source>
</evidence>
<feature type="transmembrane region" description="Helical" evidence="8">
    <location>
        <begin position="38"/>
        <end position="60"/>
    </location>
</feature>
<reference evidence="10 11" key="1">
    <citation type="submission" date="2019-03" db="EMBL/GenBank/DDBJ databases">
        <title>Complete genome sequence of Paenisporosarcina antarctica CGMCC 1.6503T.</title>
        <authorList>
            <person name="Rong J.-C."/>
            <person name="Chi N.-Y."/>
            <person name="Zhang Q.-F."/>
        </authorList>
    </citation>
    <scope>NUCLEOTIDE SEQUENCE [LARGE SCALE GENOMIC DNA]</scope>
    <source>
        <strain evidence="10 11">CGMCC 1.6503</strain>
    </source>
</reference>
<dbReference type="AlphaFoldDB" id="A0A4P6ZVK0"/>
<keyword evidence="6 8" id="KW-1133">Transmembrane helix</keyword>
<keyword evidence="7 8" id="KW-0472">Membrane</keyword>
<dbReference type="InterPro" id="IPR024989">
    <property type="entry name" value="MFS_assoc_dom"/>
</dbReference>
<dbReference type="GO" id="GO:0005886">
    <property type="term" value="C:plasma membrane"/>
    <property type="evidence" value="ECO:0007669"/>
    <property type="project" value="UniProtKB-SubCell"/>
</dbReference>
<feature type="transmembrane region" description="Helical" evidence="8">
    <location>
        <begin position="135"/>
        <end position="154"/>
    </location>
</feature>
<evidence type="ECO:0000256" key="7">
    <source>
        <dbReference type="ARBA" id="ARBA00023136"/>
    </source>
</evidence>
<sequence>MINSQKWLSINFFAFFFTWGVFLPYWTGWLTTEKGLSVFQASIIMGSGMLARAFSTFVLFPAATKLFAIRKVLIWTALLAFLIMALYIIADSFIPLLAITIVFSIVYPVLLPAMESSASVLMKSDRIHYGKSRSFGSAGFTFGLLLIGAATAIWSEKAILWIMLVGLALMWYLYTRPSPAILMIQPEQTKKSQKKSDLKRLLSSKPFVIVLILAILLQGAHASYYNFGYIYLQDLGVNSLYIGFILNVAIMLEILFFARADLLFSKTKVSTMFLIAGTGSTLRWILIFLFPTIWIFVLTQLLHAVSFGVAHYAFIQFISKRLSHNEIPAAQGMYAAFAMSLSTAVLTFAGGYLYEISPGLAFLGMSLFSFPAIVLVLLTRKKFSY</sequence>
<feature type="transmembrane region" description="Helical" evidence="8">
    <location>
        <begin position="7"/>
        <end position="26"/>
    </location>
</feature>
<evidence type="ECO:0000256" key="2">
    <source>
        <dbReference type="ARBA" id="ARBA00022448"/>
    </source>
</evidence>
<evidence type="ECO:0000256" key="3">
    <source>
        <dbReference type="ARBA" id="ARBA00022475"/>
    </source>
</evidence>
<keyword evidence="11" id="KW-1185">Reference proteome</keyword>
<keyword evidence="3" id="KW-1003">Cell membrane</keyword>
<evidence type="ECO:0000256" key="6">
    <source>
        <dbReference type="ARBA" id="ARBA00022989"/>
    </source>
</evidence>
<evidence type="ECO:0000256" key="4">
    <source>
        <dbReference type="ARBA" id="ARBA00022519"/>
    </source>
</evidence>
<evidence type="ECO:0000259" key="9">
    <source>
        <dbReference type="Pfam" id="PF12832"/>
    </source>
</evidence>
<organism evidence="10 11">
    <name type="scientific">Paenisporosarcina antarctica</name>
    <dbReference type="NCBI Taxonomy" id="417367"/>
    <lineage>
        <taxon>Bacteria</taxon>
        <taxon>Bacillati</taxon>
        <taxon>Bacillota</taxon>
        <taxon>Bacilli</taxon>
        <taxon>Bacillales</taxon>
        <taxon>Caryophanaceae</taxon>
        <taxon>Paenisporosarcina</taxon>
    </lineage>
</organism>
<evidence type="ECO:0000256" key="1">
    <source>
        <dbReference type="ARBA" id="ARBA00004429"/>
    </source>
</evidence>
<dbReference type="KEGG" id="panc:E2636_02060"/>
<dbReference type="PANTHER" id="PTHR23522:SF10">
    <property type="entry name" value="3-PHENYLPROPIONIC ACID TRANSPORTER-RELATED"/>
    <property type="match status" value="1"/>
</dbReference>
<dbReference type="Pfam" id="PF12832">
    <property type="entry name" value="MFS_1_like"/>
    <property type="match status" value="1"/>
</dbReference>
<accession>A0A4P6ZVK0</accession>
<dbReference type="EMBL" id="CP038015">
    <property type="protein sequence ID" value="QBP40019.1"/>
    <property type="molecule type" value="Genomic_DNA"/>
</dbReference>
<dbReference type="NCBIfam" id="NF037955">
    <property type="entry name" value="mfs"/>
    <property type="match status" value="1"/>
</dbReference>
<feature type="transmembrane region" description="Helical" evidence="8">
    <location>
        <begin position="293"/>
        <end position="314"/>
    </location>
</feature>
<feature type="transmembrane region" description="Helical" evidence="8">
    <location>
        <begin position="72"/>
        <end position="90"/>
    </location>
</feature>
<name>A0A4P6ZVK0_9BACL</name>
<feature type="transmembrane region" description="Helical" evidence="8">
    <location>
        <begin position="160"/>
        <end position="185"/>
    </location>
</feature>
<dbReference type="GO" id="GO:0030395">
    <property type="term" value="F:lactose binding"/>
    <property type="evidence" value="ECO:0007669"/>
    <property type="project" value="TreeGrafter"/>
</dbReference>
<dbReference type="Gene3D" id="1.20.1250.20">
    <property type="entry name" value="MFS general substrate transporter like domains"/>
    <property type="match status" value="2"/>
</dbReference>
<dbReference type="InterPro" id="IPR026032">
    <property type="entry name" value="HcaT-like"/>
</dbReference>
<proteinExistence type="predicted"/>
<dbReference type="Proteomes" id="UP000294292">
    <property type="component" value="Chromosome"/>
</dbReference>
<dbReference type="InterPro" id="IPR036259">
    <property type="entry name" value="MFS_trans_sf"/>
</dbReference>
<feature type="domain" description="Major facilitator superfamily associated" evidence="9">
    <location>
        <begin position="7"/>
        <end position="362"/>
    </location>
</feature>
<protein>
    <submittedName>
        <fullName evidence="10">MFS transporter</fullName>
    </submittedName>
</protein>
<keyword evidence="5 8" id="KW-0812">Transmembrane</keyword>
<feature type="transmembrane region" description="Helical" evidence="8">
    <location>
        <begin position="96"/>
        <end position="114"/>
    </location>
</feature>
<comment type="subcellular location">
    <subcellularLocation>
        <location evidence="1">Cell inner membrane</location>
        <topology evidence="1">Multi-pass membrane protein</topology>
    </subcellularLocation>
</comment>
<gene>
    <name evidence="10" type="ORF">E2636_02060</name>
</gene>
<evidence type="ECO:0000256" key="5">
    <source>
        <dbReference type="ARBA" id="ARBA00022692"/>
    </source>
</evidence>
<dbReference type="OrthoDB" id="9150135at2"/>